<name>A0A1X0I1W8_9MYCO</name>
<dbReference type="AlphaFoldDB" id="A0A1X0I1W8"/>
<dbReference type="EMBL" id="MVIE01000084">
    <property type="protein sequence ID" value="ORB32858.1"/>
    <property type="molecule type" value="Genomic_DNA"/>
</dbReference>
<dbReference type="SUPFAM" id="SSF54637">
    <property type="entry name" value="Thioesterase/thiol ester dehydrase-isomerase"/>
    <property type="match status" value="2"/>
</dbReference>
<evidence type="ECO:0000313" key="5">
    <source>
        <dbReference type="EMBL" id="ORB32858.1"/>
    </source>
</evidence>
<organism evidence="5 6">
    <name type="scientific">Mycobacterium paraseoulense</name>
    <dbReference type="NCBI Taxonomy" id="590652"/>
    <lineage>
        <taxon>Bacteria</taxon>
        <taxon>Bacillati</taxon>
        <taxon>Actinomycetota</taxon>
        <taxon>Actinomycetes</taxon>
        <taxon>Mycobacteriales</taxon>
        <taxon>Mycobacteriaceae</taxon>
        <taxon>Mycobacterium</taxon>
    </lineage>
</organism>
<feature type="domain" description="Acyl-CoA thioesterase-like N-terminal HotDog" evidence="4">
    <location>
        <begin position="27"/>
        <end position="109"/>
    </location>
</feature>
<dbReference type="InterPro" id="IPR042171">
    <property type="entry name" value="Acyl-CoA_hotdog"/>
</dbReference>
<evidence type="ECO:0000256" key="1">
    <source>
        <dbReference type="ARBA" id="ARBA00006538"/>
    </source>
</evidence>
<dbReference type="GO" id="GO:0047617">
    <property type="term" value="F:fatty acyl-CoA hydrolase activity"/>
    <property type="evidence" value="ECO:0007669"/>
    <property type="project" value="InterPro"/>
</dbReference>
<sequence>MVATVASLIDLLDVRFVASDFYQGTTPDIGMPRVFGGQAAGQALMAAAKTVEEKRVPHSVQSHFLSAGLIGPPIDFRVERLRDSRSFSDRRVIAEQQGRQLLSMQASFHAPETGPEHQLVAEAVGGPSEAGAALRPFPEDWADFYRRWSSLAVDWCPDSNVRPLTTTGKGTLPRLWVRTSTPFEGPQAVHSAIATCVADLTLLRSSFSPHEIGPHNDVQTFTLDHSVWFHRPFRIDQWLRFDHLSPSASEGRAFCVGGFFDERGNHVASVTQVGLIREWLGQHNWTKRK</sequence>
<dbReference type="OrthoDB" id="9781019at2"/>
<dbReference type="Gene3D" id="2.40.160.210">
    <property type="entry name" value="Acyl-CoA thioesterase, double hotdog domain"/>
    <property type="match status" value="1"/>
</dbReference>
<dbReference type="GO" id="GO:0006637">
    <property type="term" value="P:acyl-CoA metabolic process"/>
    <property type="evidence" value="ECO:0007669"/>
    <property type="project" value="InterPro"/>
</dbReference>
<evidence type="ECO:0008006" key="7">
    <source>
        <dbReference type="Google" id="ProtNLM"/>
    </source>
</evidence>
<evidence type="ECO:0000256" key="2">
    <source>
        <dbReference type="ARBA" id="ARBA00022801"/>
    </source>
</evidence>
<dbReference type="InterPro" id="IPR049449">
    <property type="entry name" value="TesB_ACOT8-like_N"/>
</dbReference>
<comment type="caution">
    <text evidence="5">The sequence shown here is derived from an EMBL/GenBank/DDBJ whole genome shotgun (WGS) entry which is preliminary data.</text>
</comment>
<protein>
    <recommendedName>
        <fullName evidence="7">Acyl-CoA thioesterase II</fullName>
    </recommendedName>
</protein>
<proteinExistence type="inferred from homology"/>
<dbReference type="CDD" id="cd03444">
    <property type="entry name" value="Thioesterase_II_repeat1"/>
    <property type="match status" value="1"/>
</dbReference>
<dbReference type="RefSeq" id="WP_083176657.1">
    <property type="nucleotide sequence ID" value="NZ_AP022619.1"/>
</dbReference>
<dbReference type="PANTHER" id="PTHR11066">
    <property type="entry name" value="ACYL-COA THIOESTERASE"/>
    <property type="match status" value="1"/>
</dbReference>
<reference evidence="5 6" key="1">
    <citation type="submission" date="2017-02" db="EMBL/GenBank/DDBJ databases">
        <title>The new phylogeny of genus Mycobacterium.</title>
        <authorList>
            <person name="Tortoli E."/>
            <person name="Trovato A."/>
            <person name="Cirillo D.M."/>
        </authorList>
    </citation>
    <scope>NUCLEOTIDE SEQUENCE [LARGE SCALE GENOMIC DNA]</scope>
    <source>
        <strain evidence="5 6">DSM 45000</strain>
    </source>
</reference>
<keyword evidence="2" id="KW-0378">Hydrolase</keyword>
<dbReference type="PANTHER" id="PTHR11066:SF34">
    <property type="entry name" value="ACYL-COENZYME A THIOESTERASE 8"/>
    <property type="match status" value="1"/>
</dbReference>
<evidence type="ECO:0000259" key="4">
    <source>
        <dbReference type="Pfam" id="PF13622"/>
    </source>
</evidence>
<dbReference type="CDD" id="cd03445">
    <property type="entry name" value="Thioesterase_II_repeat2"/>
    <property type="match status" value="1"/>
</dbReference>
<accession>A0A1X0I1W8</accession>
<dbReference type="Pfam" id="PF13622">
    <property type="entry name" value="4HBT_3"/>
    <property type="match status" value="1"/>
</dbReference>
<dbReference type="GO" id="GO:0009062">
    <property type="term" value="P:fatty acid catabolic process"/>
    <property type="evidence" value="ECO:0007669"/>
    <property type="project" value="TreeGrafter"/>
</dbReference>
<dbReference type="STRING" id="590652.BST39_28160"/>
<dbReference type="InterPro" id="IPR029069">
    <property type="entry name" value="HotDog_dom_sf"/>
</dbReference>
<gene>
    <name evidence="5" type="ORF">BST39_28160</name>
</gene>
<evidence type="ECO:0000313" key="6">
    <source>
        <dbReference type="Proteomes" id="UP000192513"/>
    </source>
</evidence>
<dbReference type="Proteomes" id="UP000192513">
    <property type="component" value="Unassembled WGS sequence"/>
</dbReference>
<dbReference type="InterPro" id="IPR003703">
    <property type="entry name" value="Acyl_CoA_thio"/>
</dbReference>
<dbReference type="InterPro" id="IPR025652">
    <property type="entry name" value="TesB_C"/>
</dbReference>
<dbReference type="Pfam" id="PF02551">
    <property type="entry name" value="Acyl_CoA_thio"/>
    <property type="match status" value="1"/>
</dbReference>
<evidence type="ECO:0000259" key="3">
    <source>
        <dbReference type="Pfam" id="PF02551"/>
    </source>
</evidence>
<comment type="similarity">
    <text evidence="1">Belongs to the C/M/P thioester hydrolase family.</text>
</comment>
<keyword evidence="6" id="KW-1185">Reference proteome</keyword>
<feature type="domain" description="Acyl-CoA thioesterase 2 C-terminal" evidence="3">
    <location>
        <begin position="153"/>
        <end position="274"/>
    </location>
</feature>